<feature type="region of interest" description="Disordered" evidence="2">
    <location>
        <begin position="347"/>
        <end position="424"/>
    </location>
</feature>
<dbReference type="PROSITE" id="PS50050">
    <property type="entry name" value="TNFR_NGFR_2"/>
    <property type="match status" value="3"/>
</dbReference>
<evidence type="ECO:0000256" key="1">
    <source>
        <dbReference type="PROSITE-ProRule" id="PRU00206"/>
    </source>
</evidence>
<feature type="compositionally biased region" description="Low complexity" evidence="2">
    <location>
        <begin position="257"/>
        <end position="282"/>
    </location>
</feature>
<feature type="disulfide bond" evidence="1">
    <location>
        <begin position="53"/>
        <end position="71"/>
    </location>
</feature>
<dbReference type="SMART" id="SM00208">
    <property type="entry name" value="TNFR"/>
    <property type="match status" value="4"/>
</dbReference>
<keyword evidence="3" id="KW-0812">Transmembrane</keyword>
<keyword evidence="4" id="KW-0732">Signal</keyword>
<dbReference type="SUPFAM" id="SSF57586">
    <property type="entry name" value="TNF receptor-like"/>
    <property type="match status" value="2"/>
</dbReference>
<keyword evidence="3" id="KW-1133">Transmembrane helix</keyword>
<gene>
    <name evidence="6" type="ORF">HHUSO_G22278</name>
</gene>
<keyword evidence="3" id="KW-0472">Membrane</keyword>
<sequence>MFGCFSIHLCLWFWIMLVAEAAPGQIFPYVPEHGYCRDSTTEYLSDGVCCRRCAPGQFAIHKCTATSDTHCSSCPENTFTELYNYASNCRLCRPCEAGLVELSPCTKTKGSVCVCPENSICLGVPPWECESCEDHEPCQPGTYTSQRGKKQEHPKCSPCPTGFFNDRPSVIAHCFQHSNCTELEMVLAKPGTSESNAVCKDPMVDKDTGWLGSVILLAVVAMLVIIGAIAGTLCCLIRKQQHSDKDHTPGSGKDSEQSSLLSPSGSVISSNSSIPQFPAPSAGSPPPPIAVPHSLTALQGAEHETHNRAFIGLQGGREAGQQQRLCQLPFTGEMKVNGNVYIYNGPVVNQASPSSDQRRDPSPPPSSDQRRDPSPPPSPSPEISQFRLPVQEERSAVPVQEQQGAPLQESGKEFHITIEETNSY</sequence>
<protein>
    <submittedName>
        <fullName evidence="6">Tumor necrosis factor receptor superfamily member 3-like</fullName>
    </submittedName>
</protein>
<feature type="signal peptide" evidence="4">
    <location>
        <begin position="1"/>
        <end position="21"/>
    </location>
</feature>
<proteinExistence type="predicted"/>
<feature type="repeat" description="TNFR-Cys" evidence="1">
    <location>
        <begin position="35"/>
        <end position="71"/>
    </location>
</feature>
<dbReference type="Gene3D" id="2.10.50.10">
    <property type="entry name" value="Tumor Necrosis Factor Receptor, subunit A, domain 2"/>
    <property type="match status" value="3"/>
</dbReference>
<feature type="domain" description="TNFR-Cys" evidence="5">
    <location>
        <begin position="73"/>
        <end position="113"/>
    </location>
</feature>
<keyword evidence="1" id="KW-1015">Disulfide bond</keyword>
<feature type="disulfide bond" evidence="1">
    <location>
        <begin position="92"/>
        <end position="105"/>
    </location>
</feature>
<comment type="caution">
    <text evidence="6">The sequence shown here is derived from an EMBL/GenBank/DDBJ whole genome shotgun (WGS) entry which is preliminary data.</text>
</comment>
<dbReference type="InterPro" id="IPR017349">
    <property type="entry name" value="TNFR_3_LTBR"/>
</dbReference>
<reference evidence="6 7" key="1">
    <citation type="submission" date="2021-05" db="EMBL/GenBank/DDBJ databases">
        <authorList>
            <person name="Zahm M."/>
            <person name="Klopp C."/>
            <person name="Cabau C."/>
            <person name="Kuhl H."/>
            <person name="Suciu R."/>
            <person name="Ciorpac M."/>
            <person name="Holostenco D."/>
            <person name="Gessner J."/>
            <person name="Wuertz S."/>
            <person name="Hohne C."/>
            <person name="Stock M."/>
            <person name="Gislard M."/>
            <person name="Lluch J."/>
            <person name="Milhes M."/>
            <person name="Lampietro C."/>
            <person name="Lopez Roques C."/>
            <person name="Donnadieu C."/>
            <person name="Du K."/>
            <person name="Schartl M."/>
            <person name="Guiguen Y."/>
        </authorList>
    </citation>
    <scope>NUCLEOTIDE SEQUENCE [LARGE SCALE GENOMIC DNA]</scope>
    <source>
        <strain evidence="6">Hh-F2</strain>
        <tissue evidence="6">Blood</tissue>
    </source>
</reference>
<feature type="disulfide bond" evidence="1">
    <location>
        <begin position="50"/>
        <end position="63"/>
    </location>
</feature>
<evidence type="ECO:0000259" key="5">
    <source>
        <dbReference type="PROSITE" id="PS50050"/>
    </source>
</evidence>
<accession>A0ABR0YXP5</accession>
<feature type="disulfide bond" evidence="1">
    <location>
        <begin position="159"/>
        <end position="174"/>
    </location>
</feature>
<feature type="repeat" description="TNFR-Cys" evidence="1">
    <location>
        <begin position="158"/>
        <end position="199"/>
    </location>
</feature>
<dbReference type="EMBL" id="JAHFZB010000021">
    <property type="protein sequence ID" value="KAK6477354.1"/>
    <property type="molecule type" value="Genomic_DNA"/>
</dbReference>
<feature type="disulfide bond" evidence="1">
    <location>
        <begin position="95"/>
        <end position="113"/>
    </location>
</feature>
<dbReference type="PROSITE" id="PS00652">
    <property type="entry name" value="TNFR_NGFR_1"/>
    <property type="match status" value="1"/>
</dbReference>
<evidence type="ECO:0000313" key="6">
    <source>
        <dbReference type="EMBL" id="KAK6477354.1"/>
    </source>
</evidence>
<dbReference type="PANTHER" id="PTHR47607">
    <property type="entry name" value="TUMOR NECROSIS FACTOR RECEPTOR SUBFAMILY MEMBER 3"/>
    <property type="match status" value="1"/>
</dbReference>
<evidence type="ECO:0000256" key="2">
    <source>
        <dbReference type="SAM" id="MobiDB-lite"/>
    </source>
</evidence>
<keyword evidence="7" id="KW-1185">Reference proteome</keyword>
<name>A0ABR0YXP5_HUSHU</name>
<evidence type="ECO:0000313" key="7">
    <source>
        <dbReference type="Proteomes" id="UP001369086"/>
    </source>
</evidence>
<feature type="transmembrane region" description="Helical" evidence="3">
    <location>
        <begin position="210"/>
        <end position="237"/>
    </location>
</feature>
<evidence type="ECO:0000256" key="4">
    <source>
        <dbReference type="SAM" id="SignalP"/>
    </source>
</evidence>
<dbReference type="Pfam" id="PF00020">
    <property type="entry name" value="TNFR_c6"/>
    <property type="match status" value="3"/>
</dbReference>
<feature type="domain" description="TNFR-Cys" evidence="5">
    <location>
        <begin position="158"/>
        <end position="199"/>
    </location>
</feature>
<organism evidence="6 7">
    <name type="scientific">Huso huso</name>
    <name type="common">Beluga</name>
    <name type="synonym">Acipenser huso</name>
    <dbReference type="NCBI Taxonomy" id="61971"/>
    <lineage>
        <taxon>Eukaryota</taxon>
        <taxon>Metazoa</taxon>
        <taxon>Chordata</taxon>
        <taxon>Craniata</taxon>
        <taxon>Vertebrata</taxon>
        <taxon>Euteleostomi</taxon>
        <taxon>Actinopterygii</taxon>
        <taxon>Chondrostei</taxon>
        <taxon>Acipenseriformes</taxon>
        <taxon>Acipenseridae</taxon>
        <taxon>Huso</taxon>
    </lineage>
</organism>
<feature type="chain" id="PRO_5046931536" evidence="4">
    <location>
        <begin position="22"/>
        <end position="424"/>
    </location>
</feature>
<dbReference type="Proteomes" id="UP001369086">
    <property type="component" value="Unassembled WGS sequence"/>
</dbReference>
<feature type="disulfide bond" evidence="1">
    <location>
        <begin position="74"/>
        <end position="89"/>
    </location>
</feature>
<feature type="domain" description="TNFR-Cys" evidence="5">
    <location>
        <begin position="35"/>
        <end position="71"/>
    </location>
</feature>
<feature type="repeat" description="TNFR-Cys" evidence="1">
    <location>
        <begin position="73"/>
        <end position="113"/>
    </location>
</feature>
<dbReference type="PANTHER" id="PTHR47607:SF1">
    <property type="entry name" value="TUMOR NECROSIS FACTOR RECEPTOR SUPERFAMILY MEMBER 3"/>
    <property type="match status" value="1"/>
</dbReference>
<evidence type="ECO:0000256" key="3">
    <source>
        <dbReference type="SAM" id="Phobius"/>
    </source>
</evidence>
<feature type="compositionally biased region" description="Basic and acidic residues" evidence="2">
    <location>
        <begin position="243"/>
        <end position="256"/>
    </location>
</feature>
<feature type="region of interest" description="Disordered" evidence="2">
    <location>
        <begin position="243"/>
        <end position="293"/>
    </location>
</feature>
<comment type="caution">
    <text evidence="1">Lacks conserved residue(s) required for the propagation of feature annotation.</text>
</comment>
<dbReference type="InterPro" id="IPR001368">
    <property type="entry name" value="TNFR/NGFR_Cys_rich_reg"/>
</dbReference>